<evidence type="ECO:0000313" key="1">
    <source>
        <dbReference type="EMBL" id="KAJ7526157.1"/>
    </source>
</evidence>
<name>A0ACC2B9M2_DIPCM</name>
<dbReference type="Proteomes" id="UP001162992">
    <property type="component" value="Chromosome 17"/>
</dbReference>
<dbReference type="EMBL" id="CM055108">
    <property type="protein sequence ID" value="KAJ7526157.1"/>
    <property type="molecule type" value="Genomic_DNA"/>
</dbReference>
<reference evidence="2" key="1">
    <citation type="journal article" date="2024" name="Proc. Natl. Acad. Sci. U.S.A.">
        <title>Extraordinary preservation of gene collinearity over three hundred million years revealed in homosporous lycophytes.</title>
        <authorList>
            <person name="Li C."/>
            <person name="Wickell D."/>
            <person name="Kuo L.Y."/>
            <person name="Chen X."/>
            <person name="Nie B."/>
            <person name="Liao X."/>
            <person name="Peng D."/>
            <person name="Ji J."/>
            <person name="Jenkins J."/>
            <person name="Williams M."/>
            <person name="Shu S."/>
            <person name="Plott C."/>
            <person name="Barry K."/>
            <person name="Rajasekar S."/>
            <person name="Grimwood J."/>
            <person name="Han X."/>
            <person name="Sun S."/>
            <person name="Hou Z."/>
            <person name="He W."/>
            <person name="Dai G."/>
            <person name="Sun C."/>
            <person name="Schmutz J."/>
            <person name="Leebens-Mack J.H."/>
            <person name="Li F.W."/>
            <person name="Wang L."/>
        </authorList>
    </citation>
    <scope>NUCLEOTIDE SEQUENCE [LARGE SCALE GENOMIC DNA]</scope>
    <source>
        <strain evidence="2">cv. PW_Plant_1</strain>
    </source>
</reference>
<proteinExistence type="predicted"/>
<evidence type="ECO:0000313" key="2">
    <source>
        <dbReference type="Proteomes" id="UP001162992"/>
    </source>
</evidence>
<accession>A0ACC2B9M2</accession>
<sequence>MASHGVRTSPLEQRATTRMGKEFSKQSAHDKPSISSSHVKLFKEPKSTGVARRRKKQTIREKLKILQELVIPGGPKMDTASMLNEAVMHVQFLKQQIWLHELLLSSFDALRSSSVDQLVSPEDACISAASLCLCQTPDLLLDQSTLKPVDASAIEEDYNFSLIAASLVCPDCLQLPFDTKWTALSKDTGIAVAAAGDKRAGQSFQPS</sequence>
<organism evidence="1 2">
    <name type="scientific">Diphasiastrum complanatum</name>
    <name type="common">Issler's clubmoss</name>
    <name type="synonym">Lycopodium complanatum</name>
    <dbReference type="NCBI Taxonomy" id="34168"/>
    <lineage>
        <taxon>Eukaryota</taxon>
        <taxon>Viridiplantae</taxon>
        <taxon>Streptophyta</taxon>
        <taxon>Embryophyta</taxon>
        <taxon>Tracheophyta</taxon>
        <taxon>Lycopodiopsida</taxon>
        <taxon>Lycopodiales</taxon>
        <taxon>Lycopodiaceae</taxon>
        <taxon>Lycopodioideae</taxon>
        <taxon>Diphasiastrum</taxon>
    </lineage>
</organism>
<gene>
    <name evidence="1" type="ORF">O6H91_17G084700</name>
</gene>
<comment type="caution">
    <text evidence="1">The sequence shown here is derived from an EMBL/GenBank/DDBJ whole genome shotgun (WGS) entry which is preliminary data.</text>
</comment>
<keyword evidence="2" id="KW-1185">Reference proteome</keyword>
<protein>
    <submittedName>
        <fullName evidence="1">Uncharacterized protein</fullName>
    </submittedName>
</protein>